<reference evidence="3 4" key="1">
    <citation type="submission" date="2016-11" db="EMBL/GenBank/DDBJ databases">
        <title>The macronuclear genome of Stentor coeruleus: a giant cell with tiny introns.</title>
        <authorList>
            <person name="Slabodnick M."/>
            <person name="Ruby J.G."/>
            <person name="Reiff S.B."/>
            <person name="Swart E.C."/>
            <person name="Gosai S."/>
            <person name="Prabakaran S."/>
            <person name="Witkowska E."/>
            <person name="Larue G.E."/>
            <person name="Fisher S."/>
            <person name="Freeman R.M."/>
            <person name="Gunawardena J."/>
            <person name="Chu W."/>
            <person name="Stover N.A."/>
            <person name="Gregory B.D."/>
            <person name="Nowacki M."/>
            <person name="Derisi J."/>
            <person name="Roy S.W."/>
            <person name="Marshall W.F."/>
            <person name="Sood P."/>
        </authorList>
    </citation>
    <scope>NUCLEOTIDE SEQUENCE [LARGE SCALE GENOMIC DNA]</scope>
    <source>
        <strain evidence="3">WM001</strain>
    </source>
</reference>
<name>A0A1R2C1W9_9CILI</name>
<sequence length="555" mass="65786">MTDKVKKPDDSNLEKHLNSKLFQKFLQKEGTKLAETSIVPMVTKADPSIKVYKKPQDNEEYLDNRRPVLQRQNDRPLGMKRSASPVKNESPFAVEEDIYVSSVGFTHESPQASLIKQGSFRQNPYDERPRTNTYDDKALRYDDRLGKAYFDERPTKTIGFEDRPRNKWQDSEGYAYKNDIPESYFPRDSELKGFSDYIPPGESFVYYESVPENQLAKPKPPNYPPFYNQIDPLITITANNQQIKDLESKVRDKDEEIQHYKQELDNAKQEINELEDKLAAMGELERRNKNLRTERDMLERKMRSLEDENEDMQKQLEKTRDDVENARYKAEDIERNLKNRISDLERELRNSKDRISDLERDLIREREKSFGNARSGTKRRGYDDDDDDYRNDDHYEHQRESYDDRRDKYAYYDDWKGNKDQDRGRSDYYDREYQDKGLSDRGYQDKNYNYDKRPEKISDQVRAKVGATNSNLISGILNWGESPKKNDEIATIENRIIQLQTEKKRYEEELAKIPEKAKKHAVIRRREEVENELSIIHSNIATLKIKIKQLQSKVN</sequence>
<dbReference type="PANTHER" id="PTHR32258:SF28">
    <property type="entry name" value="PROTEIN NETWORKED 3A-RELATED"/>
    <property type="match status" value="1"/>
</dbReference>
<feature type="region of interest" description="Disordered" evidence="2">
    <location>
        <begin position="114"/>
        <end position="133"/>
    </location>
</feature>
<evidence type="ECO:0000313" key="4">
    <source>
        <dbReference type="Proteomes" id="UP000187209"/>
    </source>
</evidence>
<feature type="compositionally biased region" description="Basic and acidic residues" evidence="2">
    <location>
        <begin position="124"/>
        <end position="133"/>
    </location>
</feature>
<comment type="caution">
    <text evidence="3">The sequence shown here is derived from an EMBL/GenBank/DDBJ whole genome shotgun (WGS) entry which is preliminary data.</text>
</comment>
<feature type="compositionally biased region" description="Basic and acidic residues" evidence="2">
    <location>
        <begin position="55"/>
        <end position="66"/>
    </location>
</feature>
<dbReference type="PANTHER" id="PTHR32258">
    <property type="entry name" value="PROTEIN NETWORKED 4A"/>
    <property type="match status" value="1"/>
</dbReference>
<dbReference type="InterPro" id="IPR051861">
    <property type="entry name" value="NET_actin-binding_domain"/>
</dbReference>
<gene>
    <name evidence="3" type="ORF">SteCoe_16269</name>
</gene>
<keyword evidence="1" id="KW-0175">Coiled coil</keyword>
<dbReference type="EMBL" id="MPUH01000322">
    <property type="protein sequence ID" value="OMJ82935.1"/>
    <property type="molecule type" value="Genomic_DNA"/>
</dbReference>
<feature type="coiled-coil region" evidence="1">
    <location>
        <begin position="489"/>
        <end position="516"/>
    </location>
</feature>
<evidence type="ECO:0000313" key="3">
    <source>
        <dbReference type="EMBL" id="OMJ82935.1"/>
    </source>
</evidence>
<feature type="region of interest" description="Disordered" evidence="2">
    <location>
        <begin position="290"/>
        <end position="323"/>
    </location>
</feature>
<accession>A0A1R2C1W9</accession>
<feature type="region of interest" description="Disordered" evidence="2">
    <location>
        <begin position="55"/>
        <end position="88"/>
    </location>
</feature>
<protein>
    <submittedName>
        <fullName evidence="3">Uncharacterized protein</fullName>
    </submittedName>
</protein>
<dbReference type="SUPFAM" id="SSF57997">
    <property type="entry name" value="Tropomyosin"/>
    <property type="match status" value="1"/>
</dbReference>
<feature type="compositionally biased region" description="Basic and acidic residues" evidence="2">
    <location>
        <begin position="391"/>
        <end position="450"/>
    </location>
</feature>
<keyword evidence="4" id="KW-1185">Reference proteome</keyword>
<dbReference type="Gene3D" id="1.10.287.1490">
    <property type="match status" value="1"/>
</dbReference>
<organism evidence="3 4">
    <name type="scientific">Stentor coeruleus</name>
    <dbReference type="NCBI Taxonomy" id="5963"/>
    <lineage>
        <taxon>Eukaryota</taxon>
        <taxon>Sar</taxon>
        <taxon>Alveolata</taxon>
        <taxon>Ciliophora</taxon>
        <taxon>Postciliodesmatophora</taxon>
        <taxon>Heterotrichea</taxon>
        <taxon>Heterotrichida</taxon>
        <taxon>Stentoridae</taxon>
        <taxon>Stentor</taxon>
    </lineage>
</organism>
<dbReference type="AlphaFoldDB" id="A0A1R2C1W9"/>
<evidence type="ECO:0000256" key="2">
    <source>
        <dbReference type="SAM" id="MobiDB-lite"/>
    </source>
</evidence>
<dbReference type="Proteomes" id="UP000187209">
    <property type="component" value="Unassembled WGS sequence"/>
</dbReference>
<feature type="region of interest" description="Disordered" evidence="2">
    <location>
        <begin position="369"/>
        <end position="450"/>
    </location>
</feature>
<proteinExistence type="predicted"/>
<evidence type="ECO:0000256" key="1">
    <source>
        <dbReference type="SAM" id="Coils"/>
    </source>
</evidence>